<evidence type="ECO:0000313" key="2">
    <source>
        <dbReference type="Proteomes" id="UP001501411"/>
    </source>
</evidence>
<gene>
    <name evidence="1" type="ORF">GCM10023231_11540</name>
</gene>
<protein>
    <submittedName>
        <fullName evidence="1">Uncharacterized protein</fullName>
    </submittedName>
</protein>
<reference evidence="2" key="1">
    <citation type="journal article" date="2019" name="Int. J. Syst. Evol. Microbiol.">
        <title>The Global Catalogue of Microorganisms (GCM) 10K type strain sequencing project: providing services to taxonomists for standard genome sequencing and annotation.</title>
        <authorList>
            <consortium name="The Broad Institute Genomics Platform"/>
            <consortium name="The Broad Institute Genome Sequencing Center for Infectious Disease"/>
            <person name="Wu L."/>
            <person name="Ma J."/>
        </authorList>
    </citation>
    <scope>NUCLEOTIDE SEQUENCE [LARGE SCALE GENOMIC DNA]</scope>
    <source>
        <strain evidence="2">JCM 18200</strain>
    </source>
</reference>
<organism evidence="1 2">
    <name type="scientific">Olivibacter ginsenosidimutans</name>
    <dbReference type="NCBI Taxonomy" id="1176537"/>
    <lineage>
        <taxon>Bacteria</taxon>
        <taxon>Pseudomonadati</taxon>
        <taxon>Bacteroidota</taxon>
        <taxon>Sphingobacteriia</taxon>
        <taxon>Sphingobacteriales</taxon>
        <taxon>Sphingobacteriaceae</taxon>
        <taxon>Olivibacter</taxon>
    </lineage>
</organism>
<sequence>MISLVILAIVLFLALWAWLAYEFQHSGHISIEEEIELDEQLTVSSYTPMQEVGVIKQA</sequence>
<evidence type="ECO:0000313" key="1">
    <source>
        <dbReference type="EMBL" id="GAA4785360.1"/>
    </source>
</evidence>
<dbReference type="Proteomes" id="UP001501411">
    <property type="component" value="Unassembled WGS sequence"/>
</dbReference>
<keyword evidence="2" id="KW-1185">Reference proteome</keyword>
<dbReference type="RefSeq" id="WP_345230771.1">
    <property type="nucleotide sequence ID" value="NZ_BAABIQ010000005.1"/>
</dbReference>
<accession>A0ABP9AU66</accession>
<dbReference type="EMBL" id="BAABIQ010000005">
    <property type="protein sequence ID" value="GAA4785360.1"/>
    <property type="molecule type" value="Genomic_DNA"/>
</dbReference>
<comment type="caution">
    <text evidence="1">The sequence shown here is derived from an EMBL/GenBank/DDBJ whole genome shotgun (WGS) entry which is preliminary data.</text>
</comment>
<name>A0ABP9AU66_9SPHI</name>
<proteinExistence type="predicted"/>